<keyword evidence="3" id="KW-0808">Transferase</keyword>
<dbReference type="InterPro" id="IPR036249">
    <property type="entry name" value="Thioredoxin-like_sf"/>
</dbReference>
<sequence length="220" mass="23646">MIVYGSSMSPFVRKVLAFGTEKGIALELSPAGMGRGGPAFEECSPFGKMPGFRDPGADNGRDFCISDSTAIITYLDAKFPAPNLIPTAPIARARAIWFEEFTDTMMFAMMGKVFFNRFVSPRVLKQPGDEAVAEAAVTTELPPLLDYLEGQIPASGFLVEDRITLADIAVASPFVNLAHVGCPIDPARWPKTAAYVRGILARPSFAPIVAAEQAFIARVA</sequence>
<dbReference type="AlphaFoldDB" id="A0A161KFR2"/>
<proteinExistence type="predicted"/>
<dbReference type="CDD" id="cd00299">
    <property type="entry name" value="GST_C_family"/>
    <property type="match status" value="1"/>
</dbReference>
<evidence type="ECO:0000259" key="2">
    <source>
        <dbReference type="PROSITE" id="PS50405"/>
    </source>
</evidence>
<evidence type="ECO:0000313" key="3">
    <source>
        <dbReference type="EMBL" id="CUS46122.1"/>
    </source>
</evidence>
<dbReference type="SUPFAM" id="SSF52833">
    <property type="entry name" value="Thioredoxin-like"/>
    <property type="match status" value="1"/>
</dbReference>
<dbReference type="PANTHER" id="PTHR44051">
    <property type="entry name" value="GLUTATHIONE S-TRANSFERASE-RELATED"/>
    <property type="match status" value="1"/>
</dbReference>
<dbReference type="InterPro" id="IPR036282">
    <property type="entry name" value="Glutathione-S-Trfase_C_sf"/>
</dbReference>
<dbReference type="SUPFAM" id="SSF47616">
    <property type="entry name" value="GST C-terminal domain-like"/>
    <property type="match status" value="1"/>
</dbReference>
<feature type="domain" description="GST C-terminal" evidence="2">
    <location>
        <begin position="88"/>
        <end position="220"/>
    </location>
</feature>
<dbReference type="PROSITE" id="PS50404">
    <property type="entry name" value="GST_NTER"/>
    <property type="match status" value="1"/>
</dbReference>
<reference evidence="3" key="1">
    <citation type="submission" date="2015-10" db="EMBL/GenBank/DDBJ databases">
        <authorList>
            <person name="Gilbert D.G."/>
        </authorList>
    </citation>
    <scope>NUCLEOTIDE SEQUENCE</scope>
</reference>
<dbReference type="InterPro" id="IPR040079">
    <property type="entry name" value="Glutathione_S-Trfase"/>
</dbReference>
<dbReference type="InterPro" id="IPR010987">
    <property type="entry name" value="Glutathione-S-Trfase_C-like"/>
</dbReference>
<name>A0A161KFR2_9ZZZZ</name>
<dbReference type="Gene3D" id="3.40.30.10">
    <property type="entry name" value="Glutaredoxin"/>
    <property type="match status" value="1"/>
</dbReference>
<dbReference type="InterPro" id="IPR004046">
    <property type="entry name" value="GST_C"/>
</dbReference>
<dbReference type="EMBL" id="CZQE01000340">
    <property type="protein sequence ID" value="CUS46122.1"/>
    <property type="molecule type" value="Genomic_DNA"/>
</dbReference>
<accession>A0A161KFR2</accession>
<dbReference type="Pfam" id="PF00043">
    <property type="entry name" value="GST_C"/>
    <property type="match status" value="1"/>
</dbReference>
<dbReference type="Gene3D" id="1.20.1050.10">
    <property type="match status" value="1"/>
</dbReference>
<dbReference type="Pfam" id="PF13417">
    <property type="entry name" value="GST_N_3"/>
    <property type="match status" value="1"/>
</dbReference>
<organism evidence="3">
    <name type="scientific">hydrothermal vent metagenome</name>
    <dbReference type="NCBI Taxonomy" id="652676"/>
    <lineage>
        <taxon>unclassified sequences</taxon>
        <taxon>metagenomes</taxon>
        <taxon>ecological metagenomes</taxon>
    </lineage>
</organism>
<feature type="domain" description="GST N-terminal" evidence="1">
    <location>
        <begin position="1"/>
        <end position="83"/>
    </location>
</feature>
<dbReference type="PANTHER" id="PTHR44051:SF8">
    <property type="entry name" value="GLUTATHIONE S-TRANSFERASE GSTA"/>
    <property type="match status" value="1"/>
</dbReference>
<dbReference type="CDD" id="cd00570">
    <property type="entry name" value="GST_N_family"/>
    <property type="match status" value="1"/>
</dbReference>
<dbReference type="PROSITE" id="PS50405">
    <property type="entry name" value="GST_CTER"/>
    <property type="match status" value="1"/>
</dbReference>
<dbReference type="GO" id="GO:0016740">
    <property type="term" value="F:transferase activity"/>
    <property type="evidence" value="ECO:0007669"/>
    <property type="project" value="UniProtKB-KW"/>
</dbReference>
<gene>
    <name evidence="3" type="ORF">MGWOODY_Smn2353</name>
</gene>
<protein>
    <submittedName>
        <fullName evidence="3">Glutathione S-transferase family protein</fullName>
    </submittedName>
</protein>
<dbReference type="SFLD" id="SFLDG00358">
    <property type="entry name" value="Main_(cytGST)"/>
    <property type="match status" value="1"/>
</dbReference>
<dbReference type="InterPro" id="IPR004045">
    <property type="entry name" value="Glutathione_S-Trfase_N"/>
</dbReference>
<dbReference type="SFLD" id="SFLDS00019">
    <property type="entry name" value="Glutathione_Transferase_(cytos"/>
    <property type="match status" value="1"/>
</dbReference>
<evidence type="ECO:0000259" key="1">
    <source>
        <dbReference type="PROSITE" id="PS50404"/>
    </source>
</evidence>